<reference evidence="1 2" key="1">
    <citation type="submission" date="2018-10" db="EMBL/GenBank/DDBJ databases">
        <title>A high-quality apple genome assembly.</title>
        <authorList>
            <person name="Hu J."/>
        </authorList>
    </citation>
    <scope>NUCLEOTIDE SEQUENCE [LARGE SCALE GENOMIC DNA]</scope>
    <source>
        <strain evidence="2">cv. HFTH1</strain>
        <tissue evidence="1">Young leaf</tissue>
    </source>
</reference>
<protein>
    <submittedName>
        <fullName evidence="1">Uncharacterized protein</fullName>
    </submittedName>
</protein>
<dbReference type="Proteomes" id="UP000290289">
    <property type="component" value="Chromosome 15"/>
</dbReference>
<comment type="caution">
    <text evidence="1">The sequence shown here is derived from an EMBL/GenBank/DDBJ whole genome shotgun (WGS) entry which is preliminary data.</text>
</comment>
<name>A0A498HUI8_MALDO</name>
<organism evidence="1 2">
    <name type="scientific">Malus domestica</name>
    <name type="common">Apple</name>
    <name type="synonym">Pyrus malus</name>
    <dbReference type="NCBI Taxonomy" id="3750"/>
    <lineage>
        <taxon>Eukaryota</taxon>
        <taxon>Viridiplantae</taxon>
        <taxon>Streptophyta</taxon>
        <taxon>Embryophyta</taxon>
        <taxon>Tracheophyta</taxon>
        <taxon>Spermatophyta</taxon>
        <taxon>Magnoliopsida</taxon>
        <taxon>eudicotyledons</taxon>
        <taxon>Gunneridae</taxon>
        <taxon>Pentapetalae</taxon>
        <taxon>rosids</taxon>
        <taxon>fabids</taxon>
        <taxon>Rosales</taxon>
        <taxon>Rosaceae</taxon>
        <taxon>Amygdaloideae</taxon>
        <taxon>Maleae</taxon>
        <taxon>Malus</taxon>
    </lineage>
</organism>
<accession>A0A498HUI8</accession>
<dbReference type="EMBL" id="RDQH01000341">
    <property type="protein sequence ID" value="RXH72543.1"/>
    <property type="molecule type" value="Genomic_DNA"/>
</dbReference>
<sequence length="115" mass="12893">MGGVLCRTVEVVNATNPGVELDITEVEGDERQGRLIVRLGPGESRYIKGSKFINRSLSSRIHRSIHVTAVLAGGETARRIFYSNYFVEYGKVTFWLAGEELKDDPVVISDPRRLR</sequence>
<proteinExistence type="predicted"/>
<dbReference type="AlphaFoldDB" id="A0A498HUI8"/>
<evidence type="ECO:0000313" key="1">
    <source>
        <dbReference type="EMBL" id="RXH72543.1"/>
    </source>
</evidence>
<gene>
    <name evidence="1" type="ORF">DVH24_012227</name>
</gene>
<keyword evidence="2" id="KW-1185">Reference proteome</keyword>
<evidence type="ECO:0000313" key="2">
    <source>
        <dbReference type="Proteomes" id="UP000290289"/>
    </source>
</evidence>